<dbReference type="HOGENOM" id="CLU_2472858_0_0_1"/>
<name>A0A0E0FK29_ORYNI</name>
<evidence type="ECO:0000256" key="1">
    <source>
        <dbReference type="SAM" id="MobiDB-lite"/>
    </source>
</evidence>
<evidence type="ECO:0000313" key="3">
    <source>
        <dbReference type="Proteomes" id="UP000006591"/>
    </source>
</evidence>
<dbReference type="Gramene" id="ONIVA01G13650.1">
    <property type="protein sequence ID" value="ONIVA01G13650.1"/>
    <property type="gene ID" value="ONIVA01G13650"/>
</dbReference>
<dbReference type="Proteomes" id="UP000006591">
    <property type="component" value="Chromosome 1"/>
</dbReference>
<proteinExistence type="predicted"/>
<dbReference type="EnsemblPlants" id="ONIVA01G13650.1">
    <property type="protein sequence ID" value="ONIVA01G13650.1"/>
    <property type="gene ID" value="ONIVA01G13650"/>
</dbReference>
<feature type="compositionally biased region" description="Gly residues" evidence="1">
    <location>
        <begin position="56"/>
        <end position="66"/>
    </location>
</feature>
<evidence type="ECO:0000313" key="2">
    <source>
        <dbReference type="EnsemblPlants" id="ONIVA01G13650.1"/>
    </source>
</evidence>
<dbReference type="AlphaFoldDB" id="A0A0E0FK29"/>
<reference evidence="2" key="1">
    <citation type="submission" date="2015-04" db="UniProtKB">
        <authorList>
            <consortium name="EnsemblPlants"/>
        </authorList>
    </citation>
    <scope>IDENTIFICATION</scope>
    <source>
        <strain evidence="2">SL10</strain>
    </source>
</reference>
<organism evidence="2">
    <name type="scientific">Oryza nivara</name>
    <name type="common">Indian wild rice</name>
    <name type="synonym">Oryza sativa f. spontanea</name>
    <dbReference type="NCBI Taxonomy" id="4536"/>
    <lineage>
        <taxon>Eukaryota</taxon>
        <taxon>Viridiplantae</taxon>
        <taxon>Streptophyta</taxon>
        <taxon>Embryophyta</taxon>
        <taxon>Tracheophyta</taxon>
        <taxon>Spermatophyta</taxon>
        <taxon>Magnoliopsida</taxon>
        <taxon>Liliopsida</taxon>
        <taxon>Poales</taxon>
        <taxon>Poaceae</taxon>
        <taxon>BOP clade</taxon>
        <taxon>Oryzoideae</taxon>
        <taxon>Oryzeae</taxon>
        <taxon>Oryzinae</taxon>
        <taxon>Oryza</taxon>
    </lineage>
</organism>
<feature type="region of interest" description="Disordered" evidence="1">
    <location>
        <begin position="12"/>
        <end position="88"/>
    </location>
</feature>
<reference evidence="2" key="2">
    <citation type="submission" date="2018-04" db="EMBL/GenBank/DDBJ databases">
        <title>OnivRS2 (Oryza nivara Reference Sequence Version 2).</title>
        <authorList>
            <person name="Zhang J."/>
            <person name="Kudrna D."/>
            <person name="Lee S."/>
            <person name="Talag J."/>
            <person name="Rajasekar S."/>
            <person name="Welchert J."/>
            <person name="Hsing Y.-I."/>
            <person name="Wing R.A."/>
        </authorList>
    </citation>
    <scope>NUCLEOTIDE SEQUENCE [LARGE SCALE GENOMIC DNA]</scope>
</reference>
<keyword evidence="3" id="KW-1185">Reference proteome</keyword>
<sequence>MTPFFFLEWREEAAERGSAPTAVAPSGEGEEGGWGREGRPQPPLPPICGRARGGRKGGSLGRGVGARRGEGRGSPDGEAPSPLRESSA</sequence>
<accession>A0A0E0FK29</accession>
<protein>
    <submittedName>
        <fullName evidence="2">Uncharacterized protein</fullName>
    </submittedName>
</protein>